<dbReference type="EMBL" id="KZ664183">
    <property type="protein sequence ID" value="PPS07109.1"/>
    <property type="molecule type" value="Genomic_DNA"/>
</dbReference>
<evidence type="ECO:0000313" key="1">
    <source>
        <dbReference type="EMBL" id="PPS07109.1"/>
    </source>
</evidence>
<sequence length="82" mass="9429">MVQPTLQKLSLKEAHESFLSNSRGPVHEDQRLQIEELDDDEQTNQEHPTNQNYAKISPIPLQINLRCFHRDTAKHTGVLKAV</sequence>
<accession>A0A2P5XUT5</accession>
<reference evidence="1 2" key="1">
    <citation type="submission" date="2015-01" db="EMBL/GenBank/DDBJ databases">
        <title>Genome of allotetraploid Gossypium barbadense reveals genomic plasticity and fiber elongation in cotton evolution.</title>
        <authorList>
            <person name="Chen X."/>
            <person name="Liu X."/>
            <person name="Zhao B."/>
            <person name="Zheng H."/>
            <person name="Hu Y."/>
            <person name="Lu G."/>
            <person name="Yang C."/>
            <person name="Chen J."/>
            <person name="Shan C."/>
            <person name="Zhang L."/>
            <person name="Zhou Y."/>
            <person name="Wang L."/>
            <person name="Guo W."/>
            <person name="Bai Y."/>
            <person name="Ruan J."/>
            <person name="Shangguan X."/>
            <person name="Mao Y."/>
            <person name="Jiang J."/>
            <person name="Zhu Y."/>
            <person name="Lei J."/>
            <person name="Kang H."/>
            <person name="Chen S."/>
            <person name="He X."/>
            <person name="Wang R."/>
            <person name="Wang Y."/>
            <person name="Chen J."/>
            <person name="Wang L."/>
            <person name="Yu S."/>
            <person name="Wang B."/>
            <person name="Wei J."/>
            <person name="Song S."/>
            <person name="Lu X."/>
            <person name="Gao Z."/>
            <person name="Gu W."/>
            <person name="Deng X."/>
            <person name="Ma D."/>
            <person name="Wang S."/>
            <person name="Liang W."/>
            <person name="Fang L."/>
            <person name="Cai C."/>
            <person name="Zhu X."/>
            <person name="Zhou B."/>
            <person name="Zhang Y."/>
            <person name="Chen Z."/>
            <person name="Xu S."/>
            <person name="Zhu R."/>
            <person name="Wang S."/>
            <person name="Zhang T."/>
            <person name="Zhao G."/>
        </authorList>
    </citation>
    <scope>NUCLEOTIDE SEQUENCE [LARGE SCALE GENOMIC DNA]</scope>
    <source>
        <strain evidence="2">cv. Xinhai21</strain>
        <tissue evidence="1">Leaf</tissue>
    </source>
</reference>
<dbReference type="Proteomes" id="UP000239757">
    <property type="component" value="Unassembled WGS sequence"/>
</dbReference>
<protein>
    <submittedName>
        <fullName evidence="1">Uncharacterized protein</fullName>
    </submittedName>
</protein>
<proteinExistence type="predicted"/>
<evidence type="ECO:0000313" key="2">
    <source>
        <dbReference type="Proteomes" id="UP000239757"/>
    </source>
</evidence>
<organism evidence="1 2">
    <name type="scientific">Gossypium barbadense</name>
    <name type="common">Sea Island cotton</name>
    <name type="synonym">Hibiscus barbadensis</name>
    <dbReference type="NCBI Taxonomy" id="3634"/>
    <lineage>
        <taxon>Eukaryota</taxon>
        <taxon>Viridiplantae</taxon>
        <taxon>Streptophyta</taxon>
        <taxon>Embryophyta</taxon>
        <taxon>Tracheophyta</taxon>
        <taxon>Spermatophyta</taxon>
        <taxon>Magnoliopsida</taxon>
        <taxon>eudicotyledons</taxon>
        <taxon>Gunneridae</taxon>
        <taxon>Pentapetalae</taxon>
        <taxon>rosids</taxon>
        <taxon>malvids</taxon>
        <taxon>Malvales</taxon>
        <taxon>Malvaceae</taxon>
        <taxon>Malvoideae</taxon>
        <taxon>Gossypium</taxon>
    </lineage>
</organism>
<dbReference type="AlphaFoldDB" id="A0A2P5XUT5"/>
<gene>
    <name evidence="1" type="ORF">GOBAR_AA13538</name>
</gene>
<name>A0A2P5XUT5_GOSBA</name>